<accession>A0ABT2YPK0</accession>
<reference evidence="7 8" key="1">
    <citation type="submission" date="2022-10" db="EMBL/GenBank/DDBJ databases">
        <title>Marinomonas transparenta sp. nov. and Marinomonas sargassi sp. nov., isolated from marine alga (Sargassum natans (L.) Gaillon).</title>
        <authorList>
            <person name="Wang Y."/>
        </authorList>
    </citation>
    <scope>NUCLEOTIDE SEQUENCE [LARGE SCALE GENOMIC DNA]</scope>
    <source>
        <strain evidence="7 8">C2222</strain>
    </source>
</reference>
<feature type="transmembrane region" description="Helical" evidence="5">
    <location>
        <begin position="126"/>
        <end position="142"/>
    </location>
</feature>
<feature type="transmembrane region" description="Helical" evidence="5">
    <location>
        <begin position="319"/>
        <end position="336"/>
    </location>
</feature>
<comment type="caution">
    <text evidence="7">The sequence shown here is derived from an EMBL/GenBank/DDBJ whole genome shotgun (WGS) entry which is preliminary data.</text>
</comment>
<organism evidence="7 8">
    <name type="scientific">Marinomonas sargassi</name>
    <dbReference type="NCBI Taxonomy" id="2984494"/>
    <lineage>
        <taxon>Bacteria</taxon>
        <taxon>Pseudomonadati</taxon>
        <taxon>Pseudomonadota</taxon>
        <taxon>Gammaproteobacteria</taxon>
        <taxon>Oceanospirillales</taxon>
        <taxon>Oceanospirillaceae</taxon>
        <taxon>Marinomonas</taxon>
    </lineage>
</organism>
<keyword evidence="8" id="KW-1185">Reference proteome</keyword>
<feature type="transmembrane region" description="Helical" evidence="5">
    <location>
        <begin position="258"/>
        <end position="277"/>
    </location>
</feature>
<feature type="transmembrane region" description="Helical" evidence="5">
    <location>
        <begin position="289"/>
        <end position="313"/>
    </location>
</feature>
<name>A0ABT2YPK0_9GAMM</name>
<keyword evidence="4 5" id="KW-0472">Membrane</keyword>
<keyword evidence="3 5" id="KW-1133">Transmembrane helix</keyword>
<evidence type="ECO:0000313" key="7">
    <source>
        <dbReference type="EMBL" id="MCV2401624.1"/>
    </source>
</evidence>
<dbReference type="GO" id="GO:0016874">
    <property type="term" value="F:ligase activity"/>
    <property type="evidence" value="ECO:0007669"/>
    <property type="project" value="UniProtKB-KW"/>
</dbReference>
<evidence type="ECO:0000259" key="6">
    <source>
        <dbReference type="Pfam" id="PF04932"/>
    </source>
</evidence>
<evidence type="ECO:0000313" key="8">
    <source>
        <dbReference type="Proteomes" id="UP001209713"/>
    </source>
</evidence>
<gene>
    <name evidence="7" type="ORF">OFY17_01890</name>
</gene>
<evidence type="ECO:0000256" key="3">
    <source>
        <dbReference type="ARBA" id="ARBA00022989"/>
    </source>
</evidence>
<proteinExistence type="predicted"/>
<dbReference type="EMBL" id="JAOVZB010000001">
    <property type="protein sequence ID" value="MCV2401624.1"/>
    <property type="molecule type" value="Genomic_DNA"/>
</dbReference>
<feature type="transmembrane region" description="Helical" evidence="5">
    <location>
        <begin position="101"/>
        <end position="120"/>
    </location>
</feature>
<evidence type="ECO:0000256" key="1">
    <source>
        <dbReference type="ARBA" id="ARBA00004141"/>
    </source>
</evidence>
<evidence type="ECO:0000256" key="2">
    <source>
        <dbReference type="ARBA" id="ARBA00022692"/>
    </source>
</evidence>
<dbReference type="RefSeq" id="WP_263528998.1">
    <property type="nucleotide sequence ID" value="NZ_JAOVZB010000001.1"/>
</dbReference>
<evidence type="ECO:0000256" key="5">
    <source>
        <dbReference type="SAM" id="Phobius"/>
    </source>
</evidence>
<dbReference type="Proteomes" id="UP001209713">
    <property type="component" value="Unassembled WGS sequence"/>
</dbReference>
<evidence type="ECO:0000256" key="4">
    <source>
        <dbReference type="ARBA" id="ARBA00023136"/>
    </source>
</evidence>
<keyword evidence="2 5" id="KW-0812">Transmembrane</keyword>
<dbReference type="Pfam" id="PF04932">
    <property type="entry name" value="Wzy_C"/>
    <property type="match status" value="1"/>
</dbReference>
<feature type="transmembrane region" description="Helical" evidence="5">
    <location>
        <begin position="18"/>
        <end position="34"/>
    </location>
</feature>
<feature type="domain" description="O-antigen ligase-related" evidence="6">
    <location>
        <begin position="112"/>
        <end position="265"/>
    </location>
</feature>
<protein>
    <submittedName>
        <fullName evidence="7">O-antigen ligase family protein</fullName>
    </submittedName>
</protein>
<comment type="subcellular location">
    <subcellularLocation>
        <location evidence="1">Membrane</location>
        <topology evidence="1">Multi-pass membrane protein</topology>
    </subcellularLocation>
</comment>
<sequence>MFFAVYLDDGGVRGLDRPSRFILVLPVMVLLLCVSNRKEWLWYAVAFGSTLAFFVALYERIVLGVDRANGQINAIMFGNIAMLLGFLSFSGAVYFYSQRRFVLLAVMLCGGVCGVGASVLSGTRGGWIGLPLIGLFMFWQCRDLMDRKALFSVCTLVTIFLVSVVAIPETGVQKRVAAAVDDIENYIDGSNAETSVGARFDMWKSALYMFQQAPLLGVGQSQTIPIKKQLASEGKISDYSVGFSHAHNEYLDALSKRGIIGLAFLMLLYLLPLRLFLRKLKQCGSNWRIRSYAIAGALIPMCYMDFALTQVMFGHNIGVTMYAFLIVYFWAAVRWAEREELSQP</sequence>
<feature type="transmembrane region" description="Helical" evidence="5">
    <location>
        <begin position="41"/>
        <end position="58"/>
    </location>
</feature>
<dbReference type="PANTHER" id="PTHR37422:SF17">
    <property type="entry name" value="O-ANTIGEN LIGASE"/>
    <property type="match status" value="1"/>
</dbReference>
<keyword evidence="7" id="KW-0436">Ligase</keyword>
<dbReference type="InterPro" id="IPR051533">
    <property type="entry name" value="WaaL-like"/>
</dbReference>
<feature type="transmembrane region" description="Helical" evidence="5">
    <location>
        <begin position="70"/>
        <end position="89"/>
    </location>
</feature>
<feature type="transmembrane region" description="Helical" evidence="5">
    <location>
        <begin position="149"/>
        <end position="167"/>
    </location>
</feature>
<dbReference type="InterPro" id="IPR007016">
    <property type="entry name" value="O-antigen_ligase-rel_domated"/>
</dbReference>
<dbReference type="PANTHER" id="PTHR37422">
    <property type="entry name" value="TEICHURONIC ACID BIOSYNTHESIS PROTEIN TUAE"/>
    <property type="match status" value="1"/>
</dbReference>